<proteinExistence type="predicted"/>
<dbReference type="AlphaFoldDB" id="A0A5M8FJ48"/>
<dbReference type="InterPro" id="IPR005358">
    <property type="entry name" value="Puta_zinc/iron-chelating_dom"/>
</dbReference>
<comment type="caution">
    <text evidence="1">The sequence shown here is derived from an EMBL/GenBank/DDBJ whole genome shotgun (WGS) entry which is preliminary data.</text>
</comment>
<evidence type="ECO:0000313" key="2">
    <source>
        <dbReference type="Proteomes" id="UP000322981"/>
    </source>
</evidence>
<accession>A0A5M8FJ48</accession>
<dbReference type="Proteomes" id="UP000322981">
    <property type="component" value="Unassembled WGS sequence"/>
</dbReference>
<dbReference type="EMBL" id="VWXX01000014">
    <property type="protein sequence ID" value="KAA6184963.1"/>
    <property type="molecule type" value="Genomic_DNA"/>
</dbReference>
<dbReference type="Pfam" id="PF03692">
    <property type="entry name" value="CxxCxxCC"/>
    <property type="match status" value="1"/>
</dbReference>
<sequence length="97" mass="10826">MTDQRIHCPDCAAVCCRLEVLCITDTGVPRHLTQQRADGVETMVRLDDGWCAALDRVNMHCSIYDQRPLICRELEMGGADCIAERQRFVVECSGPAS</sequence>
<gene>
    <name evidence="1" type="ORF">F2Q65_10515</name>
</gene>
<reference evidence="1 2" key="1">
    <citation type="submission" date="2019-09" db="EMBL/GenBank/DDBJ databases">
        <title>Whole-genome sequence of the purple sulfur bacterium Thiohalocapsa marina DSM 19078.</title>
        <authorList>
            <person name="Kyndt J.A."/>
            <person name="Meyer T.E."/>
        </authorList>
    </citation>
    <scope>NUCLEOTIDE SEQUENCE [LARGE SCALE GENOMIC DNA]</scope>
    <source>
        <strain evidence="1 2">DSM 19078</strain>
    </source>
</reference>
<dbReference type="OrthoDB" id="71604at2"/>
<protein>
    <submittedName>
        <fullName evidence="1">YkgJ family cysteine cluster protein</fullName>
    </submittedName>
</protein>
<keyword evidence="2" id="KW-1185">Reference proteome</keyword>
<name>A0A5M8FJ48_9GAMM</name>
<dbReference type="RefSeq" id="WP_150093124.1">
    <property type="nucleotide sequence ID" value="NZ_JBFUOH010000006.1"/>
</dbReference>
<evidence type="ECO:0000313" key="1">
    <source>
        <dbReference type="EMBL" id="KAA6184963.1"/>
    </source>
</evidence>
<organism evidence="1 2">
    <name type="scientific">Thiohalocapsa marina</name>
    <dbReference type="NCBI Taxonomy" id="424902"/>
    <lineage>
        <taxon>Bacteria</taxon>
        <taxon>Pseudomonadati</taxon>
        <taxon>Pseudomonadota</taxon>
        <taxon>Gammaproteobacteria</taxon>
        <taxon>Chromatiales</taxon>
        <taxon>Chromatiaceae</taxon>
        <taxon>Thiohalocapsa</taxon>
    </lineage>
</organism>